<feature type="region of interest" description="Disordered" evidence="1">
    <location>
        <begin position="31"/>
        <end position="50"/>
    </location>
</feature>
<feature type="compositionally biased region" description="Polar residues" evidence="1">
    <location>
        <begin position="41"/>
        <end position="50"/>
    </location>
</feature>
<sequence>MVAFRFPGGDGHSATKSAKWKKTFIRLQTPGKRKDEDFEGQASSTPHDSPVYSSKINCAAGFASYNHNGNAPNMKLLSHDKPMEGPGDLGDSIQIYAGVFHITLDCNPSLMAFSGQFLASMHRGSAQFSSRSKEPIRSGLDISSDILVINTALRRERAHEVDLEKSRRYRAKQRAVDPTGYVKRVNADKAAWGQKNPQKVLGIAARVRSKAKDPKRFFYEDCNTNLPLPLI</sequence>
<reference evidence="2 3" key="1">
    <citation type="submission" date="2020-05" db="EMBL/GenBank/DDBJ databases">
        <title>Identification and distribution of gene clusters putatively required for synthesis of sphingolipid metabolism inhibitors in phylogenetically diverse species of the filamentous fungus Fusarium.</title>
        <authorList>
            <person name="Kim H.-S."/>
            <person name="Busman M."/>
            <person name="Brown D.W."/>
            <person name="Divon H."/>
            <person name="Uhlig S."/>
            <person name="Proctor R.H."/>
        </authorList>
    </citation>
    <scope>NUCLEOTIDE SEQUENCE [LARGE SCALE GENOMIC DNA]</scope>
    <source>
        <strain evidence="2 3">NRRL 66243</strain>
    </source>
</reference>
<dbReference type="AlphaFoldDB" id="A0A8H5SIX7"/>
<evidence type="ECO:0000313" key="3">
    <source>
        <dbReference type="Proteomes" id="UP000530670"/>
    </source>
</evidence>
<dbReference type="OrthoDB" id="5102186at2759"/>
<proteinExistence type="predicted"/>
<evidence type="ECO:0000256" key="1">
    <source>
        <dbReference type="SAM" id="MobiDB-lite"/>
    </source>
</evidence>
<keyword evidence="3" id="KW-1185">Reference proteome</keyword>
<dbReference type="RefSeq" id="XP_037212805.1">
    <property type="nucleotide sequence ID" value="XM_037355543.1"/>
</dbReference>
<gene>
    <name evidence="2" type="ORF">FTJAE_87</name>
</gene>
<dbReference type="Proteomes" id="UP000530670">
    <property type="component" value="Unassembled WGS sequence"/>
</dbReference>
<accession>A0A8H5SIX7</accession>
<protein>
    <submittedName>
        <fullName evidence="2">Uncharacterized protein</fullName>
    </submittedName>
</protein>
<evidence type="ECO:0000313" key="2">
    <source>
        <dbReference type="EMBL" id="KAF5651607.1"/>
    </source>
</evidence>
<dbReference type="GeneID" id="59307813"/>
<comment type="caution">
    <text evidence="2">The sequence shown here is derived from an EMBL/GenBank/DDBJ whole genome shotgun (WGS) entry which is preliminary data.</text>
</comment>
<dbReference type="EMBL" id="JAAQRI010000004">
    <property type="protein sequence ID" value="KAF5651607.1"/>
    <property type="molecule type" value="Genomic_DNA"/>
</dbReference>
<name>A0A8H5SIX7_9HYPO</name>
<organism evidence="2 3">
    <name type="scientific">Fusarium tjaetaba</name>
    <dbReference type="NCBI Taxonomy" id="1567544"/>
    <lineage>
        <taxon>Eukaryota</taxon>
        <taxon>Fungi</taxon>
        <taxon>Dikarya</taxon>
        <taxon>Ascomycota</taxon>
        <taxon>Pezizomycotina</taxon>
        <taxon>Sordariomycetes</taxon>
        <taxon>Hypocreomycetidae</taxon>
        <taxon>Hypocreales</taxon>
        <taxon>Nectriaceae</taxon>
        <taxon>Fusarium</taxon>
        <taxon>Fusarium fujikuroi species complex</taxon>
    </lineage>
</organism>